<accession>A0A5J5LU91</accession>
<keyword evidence="9" id="KW-0460">Magnesium</keyword>
<evidence type="ECO:0000256" key="8">
    <source>
        <dbReference type="ARBA" id="ARBA00022833"/>
    </source>
</evidence>
<dbReference type="AlphaFoldDB" id="A0A5J5LU91"/>
<evidence type="ECO:0000256" key="14">
    <source>
        <dbReference type="PIRSR" id="PIRSR002811-1"/>
    </source>
</evidence>
<gene>
    <name evidence="12" type="primary">dnaG</name>
    <name evidence="16" type="ORF">EZJ55_11320</name>
</gene>
<dbReference type="GO" id="GO:0000428">
    <property type="term" value="C:DNA-directed RNA polymerase complex"/>
    <property type="evidence" value="ECO:0007669"/>
    <property type="project" value="UniProtKB-KW"/>
</dbReference>
<dbReference type="PANTHER" id="PTHR30313:SF2">
    <property type="entry name" value="DNA PRIMASE"/>
    <property type="match status" value="1"/>
</dbReference>
<dbReference type="GO" id="GO:0003677">
    <property type="term" value="F:DNA binding"/>
    <property type="evidence" value="ECO:0007669"/>
    <property type="project" value="UniProtKB-KW"/>
</dbReference>
<dbReference type="GO" id="GO:0005737">
    <property type="term" value="C:cytoplasm"/>
    <property type="evidence" value="ECO:0007669"/>
    <property type="project" value="TreeGrafter"/>
</dbReference>
<evidence type="ECO:0000256" key="1">
    <source>
        <dbReference type="ARBA" id="ARBA00022478"/>
    </source>
</evidence>
<evidence type="ECO:0000256" key="5">
    <source>
        <dbReference type="ARBA" id="ARBA00022705"/>
    </source>
</evidence>
<comment type="cofactor">
    <cofactor evidence="12 13 14">
        <name>Zn(2+)</name>
        <dbReference type="ChEBI" id="CHEBI:29105"/>
    </cofactor>
    <text evidence="12 13 14">Binds 1 zinc ion per monomer.</text>
</comment>
<dbReference type="HAMAP" id="MF_00974">
    <property type="entry name" value="DNA_primase_DnaG"/>
    <property type="match status" value="1"/>
</dbReference>
<dbReference type="EMBL" id="SRLN01000012">
    <property type="protein sequence ID" value="KAB0241068.1"/>
    <property type="molecule type" value="Genomic_DNA"/>
</dbReference>
<dbReference type="InterPro" id="IPR030846">
    <property type="entry name" value="DnaG_bac"/>
</dbReference>
<comment type="catalytic activity">
    <reaction evidence="12">
        <text>ssDNA + n NTP = ssDNA/pppN(pN)n-1 hybrid + (n-1) diphosphate.</text>
        <dbReference type="EC" id="2.7.7.101"/>
    </reaction>
</comment>
<dbReference type="Pfam" id="PF08275">
    <property type="entry name" value="DNAG_N"/>
    <property type="match status" value="1"/>
</dbReference>
<keyword evidence="8 12" id="KW-0862">Zinc</keyword>
<evidence type="ECO:0000313" key="16">
    <source>
        <dbReference type="EMBL" id="KAB0241068.1"/>
    </source>
</evidence>
<evidence type="ECO:0000313" key="17">
    <source>
        <dbReference type="Proteomes" id="UP000325636"/>
    </source>
</evidence>
<evidence type="ECO:0000256" key="9">
    <source>
        <dbReference type="ARBA" id="ARBA00022842"/>
    </source>
</evidence>
<dbReference type="InterPro" id="IPR036977">
    <property type="entry name" value="DNA_primase_Znf_CHC2"/>
</dbReference>
<dbReference type="InterPro" id="IPR013264">
    <property type="entry name" value="DNAG_N"/>
</dbReference>
<dbReference type="GO" id="GO:0003899">
    <property type="term" value="F:DNA-directed RNA polymerase activity"/>
    <property type="evidence" value="ECO:0007669"/>
    <property type="project" value="UniProtKB-UniRule"/>
</dbReference>
<dbReference type="InterPro" id="IPR006171">
    <property type="entry name" value="TOPRIM_dom"/>
</dbReference>
<evidence type="ECO:0000259" key="15">
    <source>
        <dbReference type="PROSITE" id="PS50880"/>
    </source>
</evidence>
<dbReference type="PROSITE" id="PS50880">
    <property type="entry name" value="TOPRIM"/>
    <property type="match status" value="1"/>
</dbReference>
<evidence type="ECO:0000256" key="12">
    <source>
        <dbReference type="HAMAP-Rule" id="MF_00974"/>
    </source>
</evidence>
<keyword evidence="6 12" id="KW-0479">Metal-binding</keyword>
<evidence type="ECO:0000256" key="3">
    <source>
        <dbReference type="ARBA" id="ARBA00022679"/>
    </source>
</evidence>
<evidence type="ECO:0000256" key="10">
    <source>
        <dbReference type="ARBA" id="ARBA00023125"/>
    </source>
</evidence>
<dbReference type="InterPro" id="IPR006295">
    <property type="entry name" value="DNA_primase_DnaG"/>
</dbReference>
<keyword evidence="10 12" id="KW-0238">DNA-binding</keyword>
<keyword evidence="5 12" id="KW-0235">DNA replication</keyword>
<feature type="zinc finger region" description="CHC2-type" evidence="12 14">
    <location>
        <begin position="41"/>
        <end position="65"/>
    </location>
</feature>
<dbReference type="SUPFAM" id="SSF56731">
    <property type="entry name" value="DNA primase core"/>
    <property type="match status" value="1"/>
</dbReference>
<dbReference type="PIRSF" id="PIRSF002811">
    <property type="entry name" value="DnaG"/>
    <property type="match status" value="1"/>
</dbReference>
<evidence type="ECO:0000256" key="13">
    <source>
        <dbReference type="PIRNR" id="PIRNR002811"/>
    </source>
</evidence>
<dbReference type="PANTHER" id="PTHR30313">
    <property type="entry name" value="DNA PRIMASE"/>
    <property type="match status" value="1"/>
</dbReference>
<comment type="caution">
    <text evidence="16">The sequence shown here is derived from an EMBL/GenBank/DDBJ whole genome shotgun (WGS) entry which is preliminary data.</text>
</comment>
<dbReference type="Gene3D" id="3.40.1360.10">
    <property type="match status" value="1"/>
</dbReference>
<dbReference type="GO" id="GO:1990077">
    <property type="term" value="C:primosome complex"/>
    <property type="evidence" value="ECO:0007669"/>
    <property type="project" value="UniProtKB-KW"/>
</dbReference>
<evidence type="ECO:0000256" key="4">
    <source>
        <dbReference type="ARBA" id="ARBA00022695"/>
    </source>
</evidence>
<dbReference type="Pfam" id="PF13155">
    <property type="entry name" value="Toprim_2"/>
    <property type="match status" value="1"/>
</dbReference>
<keyword evidence="7 12" id="KW-0863">Zinc-finger</keyword>
<proteinExistence type="inferred from homology"/>
<dbReference type="SMART" id="SM00493">
    <property type="entry name" value="TOPRIM"/>
    <property type="match status" value="1"/>
</dbReference>
<organism evidence="16 17">
    <name type="scientific">Microcystis aeruginosa EAWAG127a</name>
    <dbReference type="NCBI Taxonomy" id="2529855"/>
    <lineage>
        <taxon>Bacteria</taxon>
        <taxon>Bacillati</taxon>
        <taxon>Cyanobacteriota</taxon>
        <taxon>Cyanophyceae</taxon>
        <taxon>Oscillatoriophycideae</taxon>
        <taxon>Chroococcales</taxon>
        <taxon>Microcystaceae</taxon>
        <taxon>Microcystis</taxon>
    </lineage>
</organism>
<dbReference type="CDD" id="cd03364">
    <property type="entry name" value="TOPRIM_DnaG_primases"/>
    <property type="match status" value="1"/>
</dbReference>
<keyword evidence="2 12" id="KW-0639">Primosome</keyword>
<dbReference type="SMART" id="SM00400">
    <property type="entry name" value="ZnF_CHCC"/>
    <property type="match status" value="1"/>
</dbReference>
<evidence type="ECO:0000256" key="7">
    <source>
        <dbReference type="ARBA" id="ARBA00022771"/>
    </source>
</evidence>
<dbReference type="FunFam" id="3.90.980.10:FF:000001">
    <property type="entry name" value="DNA primase"/>
    <property type="match status" value="1"/>
</dbReference>
<sequence>MDTPRLHPDTIEEVKQRIDIVDLISERVVLKKRGREYVGLCPFHEEKSPSFTVSPAKQMYYCFGCGAGGNGIKFLMEVGKQSFGEVVFDLARRYQIPIKTLAAEQRQELEQKLSLKEQLYEIMAVTVSFYQHALSQPQGEKALDYLKLQRQLTAETIATFQLGYSPEGWETLYRYLVEQKRYPLALVEQAGLIKARQNGSGYYDQFRDRLMIPIFDSQGRAIAFGGRTLANQQPKYLNSPDTPLFEKGKTLFALDRAKQAIIQQDLAIVVEGYFDAIALHAAGITNVVACLGTALSQEQIKLLLRYSESKQIIFNFDADQAGIKATQRAIEEINSLVYSGQVNLKILNLPDGKDADEFLKSRASGVNVFDNLIASTYQELIEKSPFWIDWQISQMLVNKDLKQGLHFQQVASSMVSLLQKLIDGNQRTFYLNYCAEILAQKDATRLPYILKNLSKQVNKPRFDEAHRPRFDAFRQTQWPAHRPQGKSLAIKRKNILDKSEKNGTEKAEWLLLLIYLHAPEYRRLICELLDEKDLIFNVPDYRWLWQVILELENQITKPRDLMSALQNHLLMITTDKNRDFNSLFHLNEHTSQEILQPEEQIKDAIIAMEKISLMEYRRYCQEQLINSLDSNQREFYQQEFYQTSQKLTALDPHYQQA</sequence>
<dbReference type="InterPro" id="IPR034151">
    <property type="entry name" value="TOPRIM_DnaG_bac"/>
</dbReference>
<evidence type="ECO:0000256" key="11">
    <source>
        <dbReference type="ARBA" id="ARBA00023163"/>
    </source>
</evidence>
<name>A0A5J5LU91_MICAE</name>
<comment type="subunit">
    <text evidence="12">Monomer. Interacts with DnaB.</text>
</comment>
<dbReference type="Proteomes" id="UP000325636">
    <property type="component" value="Unassembled WGS sequence"/>
</dbReference>
<keyword evidence="11 12" id="KW-0804">Transcription</keyword>
<keyword evidence="4 12" id="KW-0548">Nucleotidyltransferase</keyword>
<keyword evidence="1 12" id="KW-0240">DNA-directed RNA polymerase</keyword>
<dbReference type="InterPro" id="IPR037068">
    <property type="entry name" value="DNA_primase_core_N_sf"/>
</dbReference>
<comment type="function">
    <text evidence="12 13">RNA polymerase that catalyzes the synthesis of short RNA molecules used as primers for DNA polymerase during DNA replication.</text>
</comment>
<feature type="domain" description="Toprim" evidence="15">
    <location>
        <begin position="265"/>
        <end position="348"/>
    </location>
</feature>
<dbReference type="SUPFAM" id="SSF57783">
    <property type="entry name" value="Zinc beta-ribbon"/>
    <property type="match status" value="1"/>
</dbReference>
<dbReference type="InterPro" id="IPR002694">
    <property type="entry name" value="Znf_CHC2"/>
</dbReference>
<comment type="domain">
    <text evidence="12">Contains an N-terminal zinc-binding domain, a central core domain that contains the primase activity, and a C-terminal DnaB-binding domain.</text>
</comment>
<comment type="similarity">
    <text evidence="12 13">Belongs to the DnaG primase family.</text>
</comment>
<dbReference type="GO" id="GO:0006269">
    <property type="term" value="P:DNA replication, synthesis of primer"/>
    <property type="evidence" value="ECO:0007669"/>
    <property type="project" value="UniProtKB-UniRule"/>
</dbReference>
<dbReference type="Gene3D" id="3.90.580.10">
    <property type="entry name" value="Zinc finger, CHC2-type domain"/>
    <property type="match status" value="1"/>
</dbReference>
<dbReference type="GO" id="GO:0008270">
    <property type="term" value="F:zinc ion binding"/>
    <property type="evidence" value="ECO:0007669"/>
    <property type="project" value="UniProtKB-UniRule"/>
</dbReference>
<dbReference type="RefSeq" id="WP_150976427.1">
    <property type="nucleotide sequence ID" value="NZ_SRLN01000012.1"/>
</dbReference>
<dbReference type="FunFam" id="3.90.580.10:FF:000001">
    <property type="entry name" value="DNA primase"/>
    <property type="match status" value="1"/>
</dbReference>
<dbReference type="InterPro" id="IPR050219">
    <property type="entry name" value="DnaG_primase"/>
</dbReference>
<protein>
    <recommendedName>
        <fullName evidence="12 13">DNA primase</fullName>
        <ecNumber evidence="12">2.7.7.101</ecNumber>
    </recommendedName>
</protein>
<evidence type="ECO:0000256" key="2">
    <source>
        <dbReference type="ARBA" id="ARBA00022515"/>
    </source>
</evidence>
<dbReference type="Gene3D" id="3.90.980.10">
    <property type="entry name" value="DNA primase, catalytic core, N-terminal domain"/>
    <property type="match status" value="1"/>
</dbReference>
<dbReference type="EC" id="2.7.7.101" evidence="12"/>
<reference evidence="17" key="1">
    <citation type="submission" date="2019-04" db="EMBL/GenBank/DDBJ databases">
        <title>Microviridin 1777: A Toxic Chymotrypsin Inhibitor Discovered by a Metabologenomic Approach.</title>
        <authorList>
            <person name="Sieber S."/>
            <person name="Grendelmeier S.M."/>
            <person name="Harris L.A."/>
            <person name="Mitchell D.A."/>
            <person name="Gademann K."/>
        </authorList>
    </citation>
    <scope>NUCLEOTIDE SEQUENCE [LARGE SCALE GENOMIC DNA]</scope>
    <source>
        <strain evidence="17">EAWAG127a</strain>
    </source>
</reference>
<evidence type="ECO:0000256" key="6">
    <source>
        <dbReference type="ARBA" id="ARBA00022723"/>
    </source>
</evidence>
<dbReference type="Pfam" id="PF01807">
    <property type="entry name" value="Zn_ribbon_DnaG"/>
    <property type="match status" value="1"/>
</dbReference>
<dbReference type="FunFam" id="3.40.1360.10:FF:000002">
    <property type="entry name" value="DNA primase"/>
    <property type="match status" value="1"/>
</dbReference>
<dbReference type="NCBIfam" id="TIGR01391">
    <property type="entry name" value="dnaG"/>
    <property type="match status" value="1"/>
</dbReference>
<keyword evidence="3 12" id="KW-0808">Transferase</keyword>